<dbReference type="GO" id="GO:0051301">
    <property type="term" value="P:cell division"/>
    <property type="evidence" value="ECO:0007669"/>
    <property type="project" value="UniProtKB-KW"/>
</dbReference>
<name>A0A9Q5HQ58_SANBA</name>
<dbReference type="InterPro" id="IPR039361">
    <property type="entry name" value="Cyclin"/>
</dbReference>
<dbReference type="AlphaFoldDB" id="A0A9Q5HQ58"/>
<dbReference type="Pfam" id="PF02984">
    <property type="entry name" value="Cyclin_C"/>
    <property type="match status" value="1"/>
</dbReference>
<evidence type="ECO:0000256" key="2">
    <source>
        <dbReference type="ARBA" id="ARBA00023127"/>
    </source>
</evidence>
<dbReference type="InterPro" id="IPR006671">
    <property type="entry name" value="Cyclin_N"/>
</dbReference>
<reference evidence="8" key="1">
    <citation type="submission" date="2016-06" db="EMBL/GenBank/DDBJ databases">
        <title>Draft Genome sequence of the fungus Inonotus baumii.</title>
        <authorList>
            <person name="Zhu H."/>
            <person name="Lin W."/>
        </authorList>
    </citation>
    <scope>NUCLEOTIDE SEQUENCE</scope>
    <source>
        <strain evidence="8">821</strain>
    </source>
</reference>
<evidence type="ECO:0000259" key="6">
    <source>
        <dbReference type="SMART" id="SM00385"/>
    </source>
</evidence>
<feature type="domain" description="Cyclin-like" evidence="6">
    <location>
        <begin position="420"/>
        <end position="501"/>
    </location>
</feature>
<feature type="domain" description="Cyclin C-terminal" evidence="7">
    <location>
        <begin position="416"/>
        <end position="530"/>
    </location>
</feature>
<keyword evidence="2 4" id="KW-0195">Cyclin</keyword>
<evidence type="ECO:0000256" key="3">
    <source>
        <dbReference type="ARBA" id="ARBA00023306"/>
    </source>
</evidence>
<dbReference type="PROSITE" id="PS00292">
    <property type="entry name" value="CYCLINS"/>
    <property type="match status" value="1"/>
</dbReference>
<feature type="domain" description="Cyclin-like" evidence="6">
    <location>
        <begin position="323"/>
        <end position="407"/>
    </location>
</feature>
<protein>
    <recommendedName>
        <fullName evidence="10">Cyclin N-terminal domain-containing protein</fullName>
    </recommendedName>
</protein>
<evidence type="ECO:0000259" key="7">
    <source>
        <dbReference type="SMART" id="SM01332"/>
    </source>
</evidence>
<dbReference type="InterPro" id="IPR046965">
    <property type="entry name" value="Cyclin_A/B-like"/>
</dbReference>
<evidence type="ECO:0008006" key="10">
    <source>
        <dbReference type="Google" id="ProtNLM"/>
    </source>
</evidence>
<dbReference type="InterPro" id="IPR004367">
    <property type="entry name" value="Cyclin_C-dom"/>
</dbReference>
<evidence type="ECO:0000256" key="5">
    <source>
        <dbReference type="SAM" id="MobiDB-lite"/>
    </source>
</evidence>
<dbReference type="PIRSF" id="PIRSF001771">
    <property type="entry name" value="Cyclin_A_B_D_E"/>
    <property type="match status" value="1"/>
</dbReference>
<dbReference type="FunFam" id="1.10.472.10:FF:000001">
    <property type="entry name" value="G2/mitotic-specific cyclin"/>
    <property type="match status" value="1"/>
</dbReference>
<evidence type="ECO:0000256" key="4">
    <source>
        <dbReference type="RuleBase" id="RU000383"/>
    </source>
</evidence>
<feature type="region of interest" description="Disordered" evidence="5">
    <location>
        <begin position="243"/>
        <end position="265"/>
    </location>
</feature>
<feature type="compositionally biased region" description="Acidic residues" evidence="5">
    <location>
        <begin position="243"/>
        <end position="253"/>
    </location>
</feature>
<dbReference type="Proteomes" id="UP000757232">
    <property type="component" value="Unassembled WGS sequence"/>
</dbReference>
<evidence type="ECO:0000256" key="1">
    <source>
        <dbReference type="ARBA" id="ARBA00022618"/>
    </source>
</evidence>
<dbReference type="PANTHER" id="PTHR10177">
    <property type="entry name" value="CYCLINS"/>
    <property type="match status" value="1"/>
</dbReference>
<dbReference type="OrthoDB" id="5590282at2759"/>
<feature type="compositionally biased region" description="Low complexity" evidence="5">
    <location>
        <begin position="107"/>
        <end position="117"/>
    </location>
</feature>
<keyword evidence="1" id="KW-0132">Cell division</keyword>
<evidence type="ECO:0000313" key="8">
    <source>
        <dbReference type="EMBL" id="OCB83950.1"/>
    </source>
</evidence>
<dbReference type="CDD" id="cd20512">
    <property type="entry name" value="CYCLIN_CLBs_yeast_rpt2"/>
    <property type="match status" value="1"/>
</dbReference>
<dbReference type="Gene3D" id="1.10.472.10">
    <property type="entry name" value="Cyclin-like"/>
    <property type="match status" value="2"/>
</dbReference>
<dbReference type="CDD" id="cd20568">
    <property type="entry name" value="CYCLIN_CLBs_yeast_rpt1"/>
    <property type="match status" value="1"/>
</dbReference>
<dbReference type="Pfam" id="PF00134">
    <property type="entry name" value="Cyclin_N"/>
    <property type="match status" value="1"/>
</dbReference>
<dbReference type="SUPFAM" id="SSF47954">
    <property type="entry name" value="Cyclin-like"/>
    <property type="match status" value="2"/>
</dbReference>
<gene>
    <name evidence="8" type="ORF">A7U60_g9159</name>
</gene>
<dbReference type="GO" id="GO:0016538">
    <property type="term" value="F:cyclin-dependent protein serine/threonine kinase regulator activity"/>
    <property type="evidence" value="ECO:0007669"/>
    <property type="project" value="InterPro"/>
</dbReference>
<keyword evidence="9" id="KW-1185">Reference proteome</keyword>
<feature type="compositionally biased region" description="Basic and acidic residues" evidence="5">
    <location>
        <begin position="84"/>
        <end position="94"/>
    </location>
</feature>
<organism evidence="8 9">
    <name type="scientific">Sanghuangporus baumii</name>
    <name type="common">Phellinus baumii</name>
    <dbReference type="NCBI Taxonomy" id="108892"/>
    <lineage>
        <taxon>Eukaryota</taxon>
        <taxon>Fungi</taxon>
        <taxon>Dikarya</taxon>
        <taxon>Basidiomycota</taxon>
        <taxon>Agaricomycotina</taxon>
        <taxon>Agaricomycetes</taxon>
        <taxon>Hymenochaetales</taxon>
        <taxon>Hymenochaetaceae</taxon>
        <taxon>Sanghuangporus</taxon>
    </lineage>
</organism>
<feature type="compositionally biased region" description="Polar residues" evidence="5">
    <location>
        <begin position="27"/>
        <end position="36"/>
    </location>
</feature>
<keyword evidence="3" id="KW-0131">Cell cycle</keyword>
<dbReference type="InterPro" id="IPR036915">
    <property type="entry name" value="Cyclin-like_sf"/>
</dbReference>
<proteinExistence type="inferred from homology"/>
<evidence type="ECO:0000313" key="9">
    <source>
        <dbReference type="Proteomes" id="UP000757232"/>
    </source>
</evidence>
<comment type="caution">
    <text evidence="8">The sequence shown here is derived from an EMBL/GenBank/DDBJ whole genome shotgun (WGS) entry which is preliminary data.</text>
</comment>
<comment type="similarity">
    <text evidence="4">Belongs to the cyclin family.</text>
</comment>
<dbReference type="EMBL" id="LNZH02000217">
    <property type="protein sequence ID" value="OCB83950.1"/>
    <property type="molecule type" value="Genomic_DNA"/>
</dbReference>
<dbReference type="GO" id="GO:0044772">
    <property type="term" value="P:mitotic cell cycle phase transition"/>
    <property type="evidence" value="ECO:0007669"/>
    <property type="project" value="InterPro"/>
</dbReference>
<sequence length="571" mass="64274">MPSNIPTLQTRRVTRVTRATAMKDNENANARPSRITTRAKPPSSAATGATARPSVLADPAAQKRKREALGEVTGKSVNNRARNAHAEAKGKGKETTTNIPVKPVKPPSNSTTSTTVSRVPLRTVTTRTTKSNTVQSKTQKLETIVVERPRPTVKASTKTVPKTVPVVEIPVHSQTTRRAARTAASATTTVRKTVHKRAPVARIEVGIDEEPASKRRKTSSEIGDEIIDVGDLALLENIVEESEPVPPEEDEVAPEAVQEQPAEHVQDWDDLDRDDWQDPCMVSEYTADIFNYLRHLEQLTMPNPNYMENQKELAWKMRGILVDWLIQVHSRFRLVPETLFLCVNLIDRFLSARVVSLAKLQLVGVTCMFIAAKVEETIAPSVTNFIYCTDSCYTEQEILQAEKYILKTLDWNLSYPPPYNFLRRISKADEYNVQTRTLGKYFCEVGCLEWRLIAAPPSLLAASAMWLARLVLDCPDWTPNLRHFSSYPEEALLPTANLMLNYILKPIAHESFFKKYASKRFMKASVFVREWALERWQERTLVDLEADLPQLKAAARQHALELAALQEGRVV</sequence>
<dbReference type="InterPro" id="IPR048258">
    <property type="entry name" value="Cyclins_cyclin-box"/>
</dbReference>
<feature type="region of interest" description="Disordered" evidence="5">
    <location>
        <begin position="17"/>
        <end position="117"/>
    </location>
</feature>
<dbReference type="SMART" id="SM00385">
    <property type="entry name" value="CYCLIN"/>
    <property type="match status" value="2"/>
</dbReference>
<accession>A0A9Q5HQ58</accession>
<dbReference type="InterPro" id="IPR013763">
    <property type="entry name" value="Cyclin-like_dom"/>
</dbReference>
<dbReference type="SMART" id="SM01332">
    <property type="entry name" value="Cyclin_C"/>
    <property type="match status" value="1"/>
</dbReference>